<dbReference type="AlphaFoldDB" id="A0A2C6KPM5"/>
<dbReference type="GO" id="GO:0016192">
    <property type="term" value="P:vesicle-mediated transport"/>
    <property type="evidence" value="ECO:0007669"/>
    <property type="project" value="InterPro"/>
</dbReference>
<evidence type="ECO:0000313" key="5">
    <source>
        <dbReference type="Proteomes" id="UP000221165"/>
    </source>
</evidence>
<evidence type="ECO:0000313" key="4">
    <source>
        <dbReference type="EMBL" id="PHJ25941.1"/>
    </source>
</evidence>
<proteinExistence type="inferred from homology"/>
<feature type="compositionally biased region" description="Low complexity" evidence="2">
    <location>
        <begin position="13"/>
        <end position="34"/>
    </location>
</feature>
<comment type="caution">
    <text evidence="4">The sequence shown here is derived from an EMBL/GenBank/DDBJ whole genome shotgun (WGS) entry which is preliminary data.</text>
</comment>
<evidence type="ECO:0000256" key="1">
    <source>
        <dbReference type="ARBA" id="ARBA00005352"/>
    </source>
</evidence>
<dbReference type="PANTHER" id="PTHR13056:SF0">
    <property type="entry name" value="VACUOLAR FUSION PROTEIN CCZ1 HOMOLOG-RELATED"/>
    <property type="match status" value="1"/>
</dbReference>
<feature type="region of interest" description="Disordered" evidence="2">
    <location>
        <begin position="1"/>
        <end position="155"/>
    </location>
</feature>
<keyword evidence="5" id="KW-1185">Reference proteome</keyword>
<feature type="domain" description="CCZ1/INTU/HSP4 first Longin" evidence="3">
    <location>
        <begin position="180"/>
        <end position="313"/>
    </location>
</feature>
<dbReference type="GeneID" id="94423649"/>
<reference evidence="4 5" key="1">
    <citation type="journal article" date="2017" name="Int. J. Parasitol.">
        <title>The genome of the protozoan parasite Cystoisospora suis and a reverse vaccinology approach to identify vaccine candidates.</title>
        <authorList>
            <person name="Palmieri N."/>
            <person name="Shrestha A."/>
            <person name="Ruttkowski B."/>
            <person name="Beck T."/>
            <person name="Vogl C."/>
            <person name="Tomley F."/>
            <person name="Blake D.P."/>
            <person name="Joachim A."/>
        </authorList>
    </citation>
    <scope>NUCLEOTIDE SEQUENCE [LARGE SCALE GENOMIC DNA]</scope>
    <source>
        <strain evidence="4 5">Wien I</strain>
    </source>
</reference>
<dbReference type="RefSeq" id="XP_067927587.1">
    <property type="nucleotide sequence ID" value="XM_068060438.1"/>
</dbReference>
<dbReference type="InterPro" id="IPR043987">
    <property type="entry name" value="CCZ1/INTU/HSP4_longin_1"/>
</dbReference>
<dbReference type="VEuPathDB" id="ToxoDB:CSUI_000204"/>
<dbReference type="EMBL" id="MIGC01000093">
    <property type="protein sequence ID" value="PHJ25941.1"/>
    <property type="molecule type" value="Genomic_DNA"/>
</dbReference>
<feature type="non-terminal residue" evidence="4">
    <location>
        <position position="361"/>
    </location>
</feature>
<feature type="region of interest" description="Disordered" evidence="2">
    <location>
        <begin position="262"/>
        <end position="287"/>
    </location>
</feature>
<sequence length="361" mass="39411">MFRALAHAGFPMSPSSKPSNEQSSPASTSLRSASGNLVAEGDPSTGTTGLPSSNAGGFSRGDAEGKKKSNGPPVGHNGVEAILLFNPTLKPPSRRRHRTPKSSGCTYTSLPTAEGGEGFEKDLLGDDDGYLPGDKEREGGDDEEESDAMTSDSLLNERIYGEGRDREQGQGDGDGFQELSAEEREQEAKIVFYFPSTRPPEEKRSHVGLIEGLIIFTKQFSGESGPLRCIFTDEHIIVTREVEPDYWLSMVFNTRQLGVCGRGRGSSGSSSDVGTGQSGSTDGSIGETDVDTQEYLLTAILNRFYNYFRLLHGRFVHFLESEKPLDQEQARGPHPPNQHQRGRQQLRDLLEDYCPAFIDTI</sequence>
<dbReference type="OrthoDB" id="348189at2759"/>
<evidence type="ECO:0000259" key="3">
    <source>
        <dbReference type="Pfam" id="PF19031"/>
    </source>
</evidence>
<dbReference type="PANTHER" id="PTHR13056">
    <property type="entry name" value="VACUOLAR FUSION PROTEIN CCZ1 HOMOLOG-RELATED"/>
    <property type="match status" value="1"/>
</dbReference>
<name>A0A2C6KPM5_9APIC</name>
<feature type="compositionally biased region" description="Polar residues" evidence="2">
    <location>
        <begin position="44"/>
        <end position="56"/>
    </location>
</feature>
<dbReference type="GO" id="GO:0035658">
    <property type="term" value="C:Mon1-Ccz1 complex"/>
    <property type="evidence" value="ECO:0007669"/>
    <property type="project" value="InterPro"/>
</dbReference>
<dbReference type="Proteomes" id="UP000221165">
    <property type="component" value="Unassembled WGS sequence"/>
</dbReference>
<dbReference type="Pfam" id="PF19031">
    <property type="entry name" value="Intu_longin_1"/>
    <property type="match status" value="1"/>
</dbReference>
<feature type="compositionally biased region" description="Low complexity" evidence="2">
    <location>
        <begin position="267"/>
        <end position="286"/>
    </location>
</feature>
<evidence type="ECO:0000256" key="2">
    <source>
        <dbReference type="SAM" id="MobiDB-lite"/>
    </source>
</evidence>
<organism evidence="4 5">
    <name type="scientific">Cystoisospora suis</name>
    <dbReference type="NCBI Taxonomy" id="483139"/>
    <lineage>
        <taxon>Eukaryota</taxon>
        <taxon>Sar</taxon>
        <taxon>Alveolata</taxon>
        <taxon>Apicomplexa</taxon>
        <taxon>Conoidasida</taxon>
        <taxon>Coccidia</taxon>
        <taxon>Eucoccidiorida</taxon>
        <taxon>Eimeriorina</taxon>
        <taxon>Sarcocystidae</taxon>
        <taxon>Cystoisospora</taxon>
    </lineage>
</organism>
<comment type="similarity">
    <text evidence="1">Belongs to the CCZ1 family.</text>
</comment>
<gene>
    <name evidence="4" type="ORF">CSUI_000204</name>
</gene>
<protein>
    <recommendedName>
        <fullName evidence="3">CCZ1/INTU/HSP4 first Longin domain-containing protein</fullName>
    </recommendedName>
</protein>
<dbReference type="InterPro" id="IPR013176">
    <property type="entry name" value="Ccz1"/>
</dbReference>
<feature type="compositionally biased region" description="Polar residues" evidence="2">
    <location>
        <begin position="101"/>
        <end position="111"/>
    </location>
</feature>
<accession>A0A2C6KPM5</accession>